<sequence>MALLSGIRRVLGGTSTGRLLLAKDPFCAVRSSPIGLGAVRDFTTKLFISGLSRQTTDEGLRAKFSEFGQLVEARVVTDRISGRSRGFGFVRYATLEDAAKGKEGMDGKFLDGWVIFADFAKPREPKPPPPPEEPNPHGLNIQKTIGWCG</sequence>
<dbReference type="PROSITE" id="PS50102">
    <property type="entry name" value="RRM"/>
    <property type="match status" value="1"/>
</dbReference>
<dbReference type="InterPro" id="IPR012677">
    <property type="entry name" value="Nucleotide-bd_a/b_plait_sf"/>
</dbReference>
<dbReference type="InterPro" id="IPR000504">
    <property type="entry name" value="RRM_dom"/>
</dbReference>
<keyword evidence="1 2" id="KW-0694">RNA-binding</keyword>
<dbReference type="EMBL" id="BT071664">
    <property type="protein sequence ID" value="ACN41115.1"/>
    <property type="molecule type" value="mRNA"/>
</dbReference>
<evidence type="ECO:0000256" key="1">
    <source>
        <dbReference type="ARBA" id="ARBA00022884"/>
    </source>
</evidence>
<dbReference type="PANTHER" id="PTHR48029">
    <property type="entry name" value="NUCLEOLAR PROTEIN 8"/>
    <property type="match status" value="1"/>
</dbReference>
<dbReference type="GO" id="GO:0003723">
    <property type="term" value="F:RNA binding"/>
    <property type="evidence" value="ECO:0007669"/>
    <property type="project" value="UniProtKB-UniRule"/>
</dbReference>
<dbReference type="PANTHER" id="PTHR48029:SF3">
    <property type="entry name" value="RNA-BINDING (RRM_RBD_RNP MOTIFS) FAMILY PROTEIN"/>
    <property type="match status" value="1"/>
</dbReference>
<protein>
    <recommendedName>
        <fullName evidence="4">RRM domain-containing protein</fullName>
    </recommendedName>
</protein>
<feature type="region of interest" description="Disordered" evidence="3">
    <location>
        <begin position="121"/>
        <end position="141"/>
    </location>
</feature>
<name>C0PTH5_PICSI</name>
<dbReference type="AlphaFoldDB" id="C0PTH5"/>
<evidence type="ECO:0000259" key="4">
    <source>
        <dbReference type="PROSITE" id="PS50102"/>
    </source>
</evidence>
<feature type="domain" description="RRM" evidence="4">
    <location>
        <begin position="44"/>
        <end position="122"/>
    </location>
</feature>
<dbReference type="Gene3D" id="3.30.70.330">
    <property type="match status" value="1"/>
</dbReference>
<reference evidence="5" key="1">
    <citation type="submission" date="2009-02" db="EMBL/GenBank/DDBJ databases">
        <title>Full length sequence-verified cDNA sequences from Sitka spruce (Picea sitchensis).</title>
        <authorList>
            <person name="Reid K.E."/>
            <person name="Liao N."/>
            <person name="Ralph S."/>
            <person name="Kolosova N."/>
            <person name="Oddy C."/>
            <person name="Moore R."/>
            <person name="Mayo M."/>
            <person name="Wagner S."/>
            <person name="King J."/>
            <person name="Yanchuk A."/>
            <person name="Holt R."/>
            <person name="Jones S."/>
            <person name="Marra M."/>
            <person name="Ritland C.E."/>
            <person name="Ritland K."/>
            <person name="Bohlmann J."/>
        </authorList>
    </citation>
    <scope>NUCLEOTIDE SEQUENCE</scope>
    <source>
        <tissue evidence="5">Bark</tissue>
    </source>
</reference>
<organism evidence="5">
    <name type="scientific">Picea sitchensis</name>
    <name type="common">Sitka spruce</name>
    <name type="synonym">Pinus sitchensis</name>
    <dbReference type="NCBI Taxonomy" id="3332"/>
    <lineage>
        <taxon>Eukaryota</taxon>
        <taxon>Viridiplantae</taxon>
        <taxon>Streptophyta</taxon>
        <taxon>Embryophyta</taxon>
        <taxon>Tracheophyta</taxon>
        <taxon>Spermatophyta</taxon>
        <taxon>Pinopsida</taxon>
        <taxon>Pinidae</taxon>
        <taxon>Conifers I</taxon>
        <taxon>Pinales</taxon>
        <taxon>Pinaceae</taxon>
        <taxon>Picea</taxon>
    </lineage>
</organism>
<dbReference type="Pfam" id="PF00076">
    <property type="entry name" value="RRM_1"/>
    <property type="match status" value="1"/>
</dbReference>
<proteinExistence type="evidence at transcript level"/>
<evidence type="ECO:0000256" key="3">
    <source>
        <dbReference type="SAM" id="MobiDB-lite"/>
    </source>
</evidence>
<evidence type="ECO:0000313" key="5">
    <source>
        <dbReference type="EMBL" id="ACN41115.1"/>
    </source>
</evidence>
<dbReference type="SMART" id="SM00360">
    <property type="entry name" value="RRM"/>
    <property type="match status" value="1"/>
</dbReference>
<evidence type="ECO:0000256" key="2">
    <source>
        <dbReference type="PROSITE-ProRule" id="PRU00176"/>
    </source>
</evidence>
<dbReference type="SUPFAM" id="SSF54928">
    <property type="entry name" value="RNA-binding domain, RBD"/>
    <property type="match status" value="1"/>
</dbReference>
<accession>C0PTH5</accession>
<dbReference type="InterPro" id="IPR035979">
    <property type="entry name" value="RBD_domain_sf"/>
</dbReference>